<keyword evidence="1" id="KW-0472">Membrane</keyword>
<evidence type="ECO:0000313" key="2">
    <source>
        <dbReference type="EMBL" id="PXW83853.1"/>
    </source>
</evidence>
<sequence>MNQLHKYGEKALYYLSIIVMVITMLDFHHLRIFIFMSLIISFGFQTFMEWKYAKESKQYILNAVSCGLIMIGAIVYVLL</sequence>
<dbReference type="RefSeq" id="WP_110396711.1">
    <property type="nucleotide sequence ID" value="NZ_JBHUHB010000001.1"/>
</dbReference>
<feature type="transmembrane region" description="Helical" evidence="1">
    <location>
        <begin position="12"/>
        <end position="39"/>
    </location>
</feature>
<evidence type="ECO:0000256" key="1">
    <source>
        <dbReference type="SAM" id="Phobius"/>
    </source>
</evidence>
<keyword evidence="1" id="KW-1133">Transmembrane helix</keyword>
<protein>
    <submittedName>
        <fullName evidence="2">Uncharacterized protein DUF4181</fullName>
    </submittedName>
</protein>
<reference evidence="2 3" key="1">
    <citation type="submission" date="2018-05" db="EMBL/GenBank/DDBJ databases">
        <title>Genomic Encyclopedia of Type Strains, Phase IV (KMG-IV): sequencing the most valuable type-strain genomes for metagenomic binning, comparative biology and taxonomic classification.</title>
        <authorList>
            <person name="Goeker M."/>
        </authorList>
    </citation>
    <scope>NUCLEOTIDE SEQUENCE [LARGE SCALE GENOMIC DNA]</scope>
    <source>
        <strain evidence="2 3">DSM 28556</strain>
    </source>
</reference>
<feature type="transmembrane region" description="Helical" evidence="1">
    <location>
        <begin position="59"/>
        <end position="78"/>
    </location>
</feature>
<dbReference type="EMBL" id="QJJQ01000014">
    <property type="protein sequence ID" value="PXW83853.1"/>
    <property type="molecule type" value="Genomic_DNA"/>
</dbReference>
<dbReference type="OrthoDB" id="2455559at2"/>
<gene>
    <name evidence="2" type="ORF">DFR56_114138</name>
</gene>
<accession>A0A2V3VPQ2</accession>
<comment type="caution">
    <text evidence="2">The sequence shown here is derived from an EMBL/GenBank/DDBJ whole genome shotgun (WGS) entry which is preliminary data.</text>
</comment>
<dbReference type="AlphaFoldDB" id="A0A2V3VPQ2"/>
<dbReference type="Proteomes" id="UP000247978">
    <property type="component" value="Unassembled WGS sequence"/>
</dbReference>
<keyword evidence="1" id="KW-0812">Transmembrane</keyword>
<proteinExistence type="predicted"/>
<name>A0A2V3VPQ2_9BACI</name>
<evidence type="ECO:0000313" key="3">
    <source>
        <dbReference type="Proteomes" id="UP000247978"/>
    </source>
</evidence>
<dbReference type="InterPro" id="IPR025441">
    <property type="entry name" value="DUF4181"/>
</dbReference>
<dbReference type="Pfam" id="PF13789">
    <property type="entry name" value="DUF4181"/>
    <property type="match status" value="1"/>
</dbReference>
<organism evidence="2 3">
    <name type="scientific">Pseudogracilibacillus auburnensis</name>
    <dbReference type="NCBI Taxonomy" id="1494959"/>
    <lineage>
        <taxon>Bacteria</taxon>
        <taxon>Bacillati</taxon>
        <taxon>Bacillota</taxon>
        <taxon>Bacilli</taxon>
        <taxon>Bacillales</taxon>
        <taxon>Bacillaceae</taxon>
        <taxon>Pseudogracilibacillus</taxon>
    </lineage>
</organism>
<keyword evidence="3" id="KW-1185">Reference proteome</keyword>